<evidence type="ECO:0000256" key="4">
    <source>
        <dbReference type="ARBA" id="ARBA00022806"/>
    </source>
</evidence>
<gene>
    <name evidence="11" type="ORF">MNBD_GAMMA23-1944</name>
</gene>
<dbReference type="PROSITE" id="PS51194">
    <property type="entry name" value="HELICASE_CTER"/>
    <property type="match status" value="1"/>
</dbReference>
<dbReference type="GO" id="GO:0003724">
    <property type="term" value="F:RNA helicase activity"/>
    <property type="evidence" value="ECO:0007669"/>
    <property type="project" value="InterPro"/>
</dbReference>
<dbReference type="AlphaFoldDB" id="A0A3B1AIM3"/>
<dbReference type="PROSITE" id="PS51195">
    <property type="entry name" value="Q_MOTIF"/>
    <property type="match status" value="1"/>
</dbReference>
<dbReference type="Gene3D" id="3.40.50.300">
    <property type="entry name" value="P-loop containing nucleotide triphosphate hydrolases"/>
    <property type="match status" value="2"/>
</dbReference>
<evidence type="ECO:0000256" key="6">
    <source>
        <dbReference type="ARBA" id="ARBA00022884"/>
    </source>
</evidence>
<dbReference type="InterPro" id="IPR001650">
    <property type="entry name" value="Helicase_C-like"/>
</dbReference>
<dbReference type="Pfam" id="PF00271">
    <property type="entry name" value="Helicase_C"/>
    <property type="match status" value="1"/>
</dbReference>
<keyword evidence="5" id="KW-0067">ATP-binding</keyword>
<dbReference type="PROSITE" id="PS00039">
    <property type="entry name" value="DEAD_ATP_HELICASE"/>
    <property type="match status" value="1"/>
</dbReference>
<dbReference type="CDD" id="cd18787">
    <property type="entry name" value="SF2_C_DEAD"/>
    <property type="match status" value="1"/>
</dbReference>
<dbReference type="EMBL" id="UOFT01000026">
    <property type="protein sequence ID" value="VAW92516.1"/>
    <property type="molecule type" value="Genomic_DNA"/>
</dbReference>
<dbReference type="GO" id="GO:0005524">
    <property type="term" value="F:ATP binding"/>
    <property type="evidence" value="ECO:0007669"/>
    <property type="project" value="UniProtKB-KW"/>
</dbReference>
<organism evidence="11">
    <name type="scientific">hydrothermal vent metagenome</name>
    <dbReference type="NCBI Taxonomy" id="652676"/>
    <lineage>
        <taxon>unclassified sequences</taxon>
        <taxon>metagenomes</taxon>
        <taxon>ecological metagenomes</taxon>
    </lineage>
</organism>
<keyword evidence="6" id="KW-0694">RNA-binding</keyword>
<evidence type="ECO:0000259" key="9">
    <source>
        <dbReference type="PROSITE" id="PS51194"/>
    </source>
</evidence>
<dbReference type="GO" id="GO:0016787">
    <property type="term" value="F:hydrolase activity"/>
    <property type="evidence" value="ECO:0007669"/>
    <property type="project" value="UniProtKB-KW"/>
</dbReference>
<keyword evidence="2" id="KW-0547">Nucleotide-binding</keyword>
<dbReference type="GO" id="GO:0003723">
    <property type="term" value="F:RNA binding"/>
    <property type="evidence" value="ECO:0007669"/>
    <property type="project" value="UniProtKB-KW"/>
</dbReference>
<dbReference type="NCBIfam" id="NF003419">
    <property type="entry name" value="PRK04837.1"/>
    <property type="match status" value="1"/>
</dbReference>
<dbReference type="InterPro" id="IPR014014">
    <property type="entry name" value="RNA_helicase_DEAD_Q_motif"/>
</dbReference>
<dbReference type="InterPro" id="IPR014001">
    <property type="entry name" value="Helicase_ATP-bd"/>
</dbReference>
<evidence type="ECO:0000259" key="8">
    <source>
        <dbReference type="PROSITE" id="PS51192"/>
    </source>
</evidence>
<dbReference type="InterPro" id="IPR023554">
    <property type="entry name" value="RNA_helicase_ATP-dep_RhlB"/>
</dbReference>
<dbReference type="InterPro" id="IPR050079">
    <property type="entry name" value="DEAD_box_RNA_helicase"/>
</dbReference>
<evidence type="ECO:0000256" key="2">
    <source>
        <dbReference type="ARBA" id="ARBA00022741"/>
    </source>
</evidence>
<feature type="domain" description="DEAD-box RNA helicase Q" evidence="10">
    <location>
        <begin position="9"/>
        <end position="37"/>
    </location>
</feature>
<dbReference type="InterPro" id="IPR044742">
    <property type="entry name" value="DEAD/DEAH_RhlB"/>
</dbReference>
<sequence>MTKKHLTDTTFASLNLDPNLLKGIETTGFTHCTPIQAGAIPIAMAGKDVAGQAQTGTGKSAAFLVPMFQQLIESNFDKANPNPKAFILAPTRELAQQIYNDAEKIGQFTGLRLAVVYGGTGYDSQRKTLEDGVDVLIGTVGRLIDYFKQHIYNLKSIQVMILDEADRMFDLGFIDDIRYLFRRMPAPKDRLSMLFSATLSHRVSELAYDHMNEPERVEIAPDQITADQINQMIYYPANDEKIPLLLGLFKSHHIERAVVFCNTKRATEKVSAFFAGNGYEVALLSGDVPQKKRLSLLQQFTDGELNIMVATDVAARGLHIPAVSHVINYDLPNDAEDYVHRIGRTARAGASGEAISFACEDSVFSLPAIEEYIDRKIPVLSITADLLVKPKAPIFPPRKKGPPHHNKNNGNRNNRKRNYR</sequence>
<feature type="domain" description="Helicase C-terminal" evidence="9">
    <location>
        <begin position="228"/>
        <end position="388"/>
    </location>
</feature>
<dbReference type="InterPro" id="IPR011545">
    <property type="entry name" value="DEAD/DEAH_box_helicase_dom"/>
</dbReference>
<name>A0A3B1AIM3_9ZZZZ</name>
<dbReference type="Pfam" id="PF00270">
    <property type="entry name" value="DEAD"/>
    <property type="match status" value="1"/>
</dbReference>
<protein>
    <submittedName>
        <fullName evidence="11">ATP-dependent RNA helicase RhlB</fullName>
    </submittedName>
</protein>
<keyword evidence="4 11" id="KW-0347">Helicase</keyword>
<keyword evidence="1" id="KW-0963">Cytoplasm</keyword>
<dbReference type="SUPFAM" id="SSF52540">
    <property type="entry name" value="P-loop containing nucleoside triphosphate hydrolases"/>
    <property type="match status" value="1"/>
</dbReference>
<dbReference type="InterPro" id="IPR027417">
    <property type="entry name" value="P-loop_NTPase"/>
</dbReference>
<keyword evidence="3" id="KW-0378">Hydrolase</keyword>
<dbReference type="PANTHER" id="PTHR47959">
    <property type="entry name" value="ATP-DEPENDENT RNA HELICASE RHLE-RELATED"/>
    <property type="match status" value="1"/>
</dbReference>
<evidence type="ECO:0000259" key="10">
    <source>
        <dbReference type="PROSITE" id="PS51195"/>
    </source>
</evidence>
<dbReference type="PANTHER" id="PTHR47959:SF10">
    <property type="entry name" value="ATP-DEPENDENT RNA HELICASE RHLB"/>
    <property type="match status" value="1"/>
</dbReference>
<dbReference type="HAMAP" id="MF_00661">
    <property type="entry name" value="DEAD_helicase_RhlB"/>
    <property type="match status" value="1"/>
</dbReference>
<dbReference type="GO" id="GO:0005829">
    <property type="term" value="C:cytosol"/>
    <property type="evidence" value="ECO:0007669"/>
    <property type="project" value="TreeGrafter"/>
</dbReference>
<feature type="compositionally biased region" description="Basic residues" evidence="7">
    <location>
        <begin position="397"/>
        <end position="420"/>
    </location>
</feature>
<reference evidence="11" key="1">
    <citation type="submission" date="2018-06" db="EMBL/GenBank/DDBJ databases">
        <authorList>
            <person name="Zhirakovskaya E."/>
        </authorList>
    </citation>
    <scope>NUCLEOTIDE SEQUENCE</scope>
</reference>
<dbReference type="SMART" id="SM00490">
    <property type="entry name" value="HELICc"/>
    <property type="match status" value="1"/>
</dbReference>
<dbReference type="CDD" id="cd00268">
    <property type="entry name" value="DEADc"/>
    <property type="match status" value="1"/>
</dbReference>
<dbReference type="InterPro" id="IPR000629">
    <property type="entry name" value="RNA-helicase_DEAD-box_CS"/>
</dbReference>
<feature type="region of interest" description="Disordered" evidence="7">
    <location>
        <begin position="393"/>
        <end position="420"/>
    </location>
</feature>
<evidence type="ECO:0000256" key="3">
    <source>
        <dbReference type="ARBA" id="ARBA00022801"/>
    </source>
</evidence>
<dbReference type="PROSITE" id="PS51192">
    <property type="entry name" value="HELICASE_ATP_BIND_1"/>
    <property type="match status" value="1"/>
</dbReference>
<evidence type="ECO:0000313" key="11">
    <source>
        <dbReference type="EMBL" id="VAW92516.1"/>
    </source>
</evidence>
<evidence type="ECO:0000256" key="5">
    <source>
        <dbReference type="ARBA" id="ARBA00022840"/>
    </source>
</evidence>
<feature type="domain" description="Helicase ATP-binding" evidence="8">
    <location>
        <begin position="40"/>
        <end position="217"/>
    </location>
</feature>
<dbReference type="SMART" id="SM00487">
    <property type="entry name" value="DEXDc"/>
    <property type="match status" value="1"/>
</dbReference>
<proteinExistence type="inferred from homology"/>
<evidence type="ECO:0000256" key="1">
    <source>
        <dbReference type="ARBA" id="ARBA00022490"/>
    </source>
</evidence>
<accession>A0A3B1AIM3</accession>
<evidence type="ECO:0000256" key="7">
    <source>
        <dbReference type="SAM" id="MobiDB-lite"/>
    </source>
</evidence>